<evidence type="ECO:0000313" key="1">
    <source>
        <dbReference type="EMBL" id="OAY24453.1"/>
    </source>
</evidence>
<accession>A0A2C9U4U9</accession>
<protein>
    <submittedName>
        <fullName evidence="1">Uncharacterized protein</fullName>
    </submittedName>
</protein>
<dbReference type="AlphaFoldDB" id="A0A2C9U4U9"/>
<dbReference type="EMBL" id="CM004403">
    <property type="protein sequence ID" value="OAY24453.1"/>
    <property type="molecule type" value="Genomic_DNA"/>
</dbReference>
<sequence>MKLIINLLPSAYELSRHISKTSLILELSNMPKANNQWNIVAKTYHHEFKRI</sequence>
<name>A0A2C9U4U9_MANES</name>
<proteinExistence type="predicted"/>
<gene>
    <name evidence="1" type="ORF">MANES_17G017200</name>
</gene>
<reference evidence="1" key="1">
    <citation type="submission" date="2016-02" db="EMBL/GenBank/DDBJ databases">
        <title>WGS assembly of Manihot esculenta.</title>
        <authorList>
            <person name="Bredeson J.V."/>
            <person name="Prochnik S.E."/>
            <person name="Lyons J.B."/>
            <person name="Schmutz J."/>
            <person name="Grimwood J."/>
            <person name="Vrebalov J."/>
            <person name="Bart R.S."/>
            <person name="Amuge T."/>
            <person name="Ferguson M.E."/>
            <person name="Green R."/>
            <person name="Putnam N."/>
            <person name="Stites J."/>
            <person name="Rounsley S."/>
            <person name="Rokhsar D.S."/>
        </authorList>
    </citation>
    <scope>NUCLEOTIDE SEQUENCE [LARGE SCALE GENOMIC DNA]</scope>
    <source>
        <tissue evidence="1">Leaf</tissue>
    </source>
</reference>
<organism evidence="1">
    <name type="scientific">Manihot esculenta</name>
    <name type="common">Cassava</name>
    <name type="synonym">Jatropha manihot</name>
    <dbReference type="NCBI Taxonomy" id="3983"/>
    <lineage>
        <taxon>Eukaryota</taxon>
        <taxon>Viridiplantae</taxon>
        <taxon>Streptophyta</taxon>
        <taxon>Embryophyta</taxon>
        <taxon>Tracheophyta</taxon>
        <taxon>Spermatophyta</taxon>
        <taxon>Magnoliopsida</taxon>
        <taxon>eudicotyledons</taxon>
        <taxon>Gunneridae</taxon>
        <taxon>Pentapetalae</taxon>
        <taxon>rosids</taxon>
        <taxon>fabids</taxon>
        <taxon>Malpighiales</taxon>
        <taxon>Euphorbiaceae</taxon>
        <taxon>Crotonoideae</taxon>
        <taxon>Manihoteae</taxon>
        <taxon>Manihot</taxon>
    </lineage>
</organism>